<dbReference type="AlphaFoldDB" id="A0A2W5TM41"/>
<gene>
    <name evidence="1" type="ORF">DI536_05810</name>
</gene>
<proteinExistence type="predicted"/>
<protein>
    <submittedName>
        <fullName evidence="1">Uncharacterized protein</fullName>
    </submittedName>
</protein>
<dbReference type="Proteomes" id="UP000249061">
    <property type="component" value="Unassembled WGS sequence"/>
</dbReference>
<name>A0A2W5TM41_9BACT</name>
<evidence type="ECO:0000313" key="2">
    <source>
        <dbReference type="Proteomes" id="UP000249061"/>
    </source>
</evidence>
<evidence type="ECO:0000313" key="1">
    <source>
        <dbReference type="EMBL" id="PZR16669.1"/>
    </source>
</evidence>
<organism evidence="1 2">
    <name type="scientific">Archangium gephyra</name>
    <dbReference type="NCBI Taxonomy" id="48"/>
    <lineage>
        <taxon>Bacteria</taxon>
        <taxon>Pseudomonadati</taxon>
        <taxon>Myxococcota</taxon>
        <taxon>Myxococcia</taxon>
        <taxon>Myxococcales</taxon>
        <taxon>Cystobacterineae</taxon>
        <taxon>Archangiaceae</taxon>
        <taxon>Archangium</taxon>
    </lineage>
</organism>
<comment type="caution">
    <text evidence="1">The sequence shown here is derived from an EMBL/GenBank/DDBJ whole genome shotgun (WGS) entry which is preliminary data.</text>
</comment>
<accession>A0A2W5TM41</accession>
<sequence length="171" mass="18973">MYRVAIDETLIRTISNPSCFVNNNLPAGQGNRTEQNYRTESEWVIWGGVDQTEYLDIGTTTYKLGASPEIRVTDLIEGTEKSFSALRSVQDPQADSFTYARQTQITVKFDDYSFSPKGTIALNSQFACINNRQTCPSPAVEPDAASCSATINFVARKIDADHITAYNNNPQ</sequence>
<reference evidence="1 2" key="1">
    <citation type="submission" date="2017-08" db="EMBL/GenBank/DDBJ databases">
        <title>Infants hospitalized years apart are colonized by the same room-sourced microbial strains.</title>
        <authorList>
            <person name="Brooks B."/>
            <person name="Olm M.R."/>
            <person name="Firek B.A."/>
            <person name="Baker R."/>
            <person name="Thomas B.C."/>
            <person name="Morowitz M.J."/>
            <person name="Banfield J.F."/>
        </authorList>
    </citation>
    <scope>NUCLEOTIDE SEQUENCE [LARGE SCALE GENOMIC DNA]</scope>
    <source>
        <strain evidence="1">S2_003_000_R2_14</strain>
    </source>
</reference>
<dbReference type="EMBL" id="QFQP01000003">
    <property type="protein sequence ID" value="PZR16669.1"/>
    <property type="molecule type" value="Genomic_DNA"/>
</dbReference>